<name>A0A3R7KK05_TRYRA</name>
<reference evidence="2 3" key="1">
    <citation type="journal article" date="2018" name="BMC Genomics">
        <title>Genomic comparison of Trypanosoma conorhini and Trypanosoma rangeli to Trypanosoma cruzi strains of high and low virulence.</title>
        <authorList>
            <person name="Bradwell K.R."/>
            <person name="Koparde V.N."/>
            <person name="Matveyev A.V."/>
            <person name="Serrano M.G."/>
            <person name="Alves J.M."/>
            <person name="Parikh H."/>
            <person name="Huang B."/>
            <person name="Lee V."/>
            <person name="Espinosa-Alvarez O."/>
            <person name="Ortiz P.A."/>
            <person name="Costa-Martins A.G."/>
            <person name="Teixeira M.M."/>
            <person name="Buck G.A."/>
        </authorList>
    </citation>
    <scope>NUCLEOTIDE SEQUENCE [LARGE SCALE GENOMIC DNA]</scope>
    <source>
        <strain evidence="2 3">AM80</strain>
    </source>
</reference>
<dbReference type="EMBL" id="MKGL01000762">
    <property type="protein sequence ID" value="RNE95988.1"/>
    <property type="molecule type" value="Genomic_DNA"/>
</dbReference>
<sequence length="187" mass="20385">MNSSPGRLLRASELLSPPNRQIGPYLIDGVGECCVYFLALPVFKGMLAPWPAFLCVPPSPSFLFSSRRSAPPRAGLCVCARVLRRLERLCLAVCCWRAPSLRAVLRRRRRRCRCVGRRLLHGEWLEGLAGGRGGHGGRGNSGEVQQPQGGVCEGARAGPQEGEEETNARDGNGASGEEIRMQMKVVF</sequence>
<evidence type="ECO:0000256" key="1">
    <source>
        <dbReference type="SAM" id="MobiDB-lite"/>
    </source>
</evidence>
<comment type="caution">
    <text evidence="2">The sequence shown here is derived from an EMBL/GenBank/DDBJ whole genome shotgun (WGS) entry which is preliminary data.</text>
</comment>
<accession>A0A3R7KK05</accession>
<dbReference type="GeneID" id="40333959"/>
<feature type="region of interest" description="Disordered" evidence="1">
    <location>
        <begin position="131"/>
        <end position="178"/>
    </location>
</feature>
<dbReference type="RefSeq" id="XP_029233481.1">
    <property type="nucleotide sequence ID" value="XM_029386678.1"/>
</dbReference>
<dbReference type="AlphaFoldDB" id="A0A3R7KK05"/>
<proteinExistence type="predicted"/>
<keyword evidence="3" id="KW-1185">Reference proteome</keyword>
<evidence type="ECO:0000313" key="2">
    <source>
        <dbReference type="EMBL" id="RNE95988.1"/>
    </source>
</evidence>
<evidence type="ECO:0000313" key="3">
    <source>
        <dbReference type="Proteomes" id="UP000283634"/>
    </source>
</evidence>
<feature type="compositionally biased region" description="Gly residues" evidence="1">
    <location>
        <begin position="131"/>
        <end position="140"/>
    </location>
</feature>
<organism evidence="2 3">
    <name type="scientific">Trypanosoma rangeli</name>
    <dbReference type="NCBI Taxonomy" id="5698"/>
    <lineage>
        <taxon>Eukaryota</taxon>
        <taxon>Discoba</taxon>
        <taxon>Euglenozoa</taxon>
        <taxon>Kinetoplastea</taxon>
        <taxon>Metakinetoplastina</taxon>
        <taxon>Trypanosomatida</taxon>
        <taxon>Trypanosomatidae</taxon>
        <taxon>Trypanosoma</taxon>
        <taxon>Herpetosoma</taxon>
    </lineage>
</organism>
<dbReference type="Proteomes" id="UP000283634">
    <property type="component" value="Unassembled WGS sequence"/>
</dbReference>
<gene>
    <name evidence="2" type="ORF">TraAM80_10026</name>
</gene>
<protein>
    <submittedName>
        <fullName evidence="2">Uncharacterized protein</fullName>
    </submittedName>
</protein>